<feature type="non-terminal residue" evidence="4">
    <location>
        <position position="1"/>
    </location>
</feature>
<sequence length="517" mass="56875">PTFSRTDVPYDYGIYAQDSWTIDRLTINYGIRMDAADIAIPHSVKPAGRFTTLTDFTLIPEADFPRFGPDWSPRFSLAYDAFGNGKTALKFGFNRYQNAFGDSWADRYQPSLNDQEGRSWNDITRGADGALPAGCDRLAPLTGCPDPYGTNGDNIAQDWEIGLLGRAGFGVRETDRPSLDLSRGYQDLLTVGIQQEVRPGLSVTAEYRRRWFKNPENRDNVLRSFSDFGDPIQMVAPLPYVGNIPIYNIDPAVRTLYDEVDQNFGGGGGFKNQYQGFELSFQGRLTGGGTVFGGWSMDTPGTSWFSGGGLVNACPLVRESGDNPNSLRFCNAFDYPTPYRHEFKVSGNYPLPWYDLQLAGTIIANAGGWAGYALSETRSVTRTSNTYLSPWWNATNCTAANNCVVGAGIIATANGGTAPPTVGTSTYSTSVTMLPGNSVKFPPYWIQMDTSIGKVFDLGGRVRWEVRVEGFNLTNAGFERSHRSSRGTVVGRQSGIFEYASTINNGRIMRLSTTARW</sequence>
<proteinExistence type="predicted"/>
<evidence type="ECO:0000256" key="3">
    <source>
        <dbReference type="ARBA" id="ARBA00023237"/>
    </source>
</evidence>
<dbReference type="EMBL" id="UINC01034480">
    <property type="protein sequence ID" value="SVB25384.1"/>
    <property type="molecule type" value="Genomic_DNA"/>
</dbReference>
<gene>
    <name evidence="4" type="ORF">METZ01_LOCUS178238</name>
</gene>
<comment type="subcellular location">
    <subcellularLocation>
        <location evidence="1">Cell outer membrane</location>
    </subcellularLocation>
</comment>
<name>A0A382CHS1_9ZZZZ</name>
<dbReference type="Gene3D" id="2.40.170.20">
    <property type="entry name" value="TonB-dependent receptor, beta-barrel domain"/>
    <property type="match status" value="1"/>
</dbReference>
<dbReference type="GO" id="GO:0009279">
    <property type="term" value="C:cell outer membrane"/>
    <property type="evidence" value="ECO:0007669"/>
    <property type="project" value="UniProtKB-SubCell"/>
</dbReference>
<dbReference type="InterPro" id="IPR036942">
    <property type="entry name" value="Beta-barrel_TonB_sf"/>
</dbReference>
<protein>
    <recommendedName>
        <fullName evidence="5">TonB-dependent receptor-like beta-barrel domain-containing protein</fullName>
    </recommendedName>
</protein>
<keyword evidence="2" id="KW-0472">Membrane</keyword>
<dbReference type="AlphaFoldDB" id="A0A382CHS1"/>
<evidence type="ECO:0000256" key="1">
    <source>
        <dbReference type="ARBA" id="ARBA00004442"/>
    </source>
</evidence>
<accession>A0A382CHS1</accession>
<evidence type="ECO:0000313" key="4">
    <source>
        <dbReference type="EMBL" id="SVB25384.1"/>
    </source>
</evidence>
<organism evidence="4">
    <name type="scientific">marine metagenome</name>
    <dbReference type="NCBI Taxonomy" id="408172"/>
    <lineage>
        <taxon>unclassified sequences</taxon>
        <taxon>metagenomes</taxon>
        <taxon>ecological metagenomes</taxon>
    </lineage>
</organism>
<dbReference type="SUPFAM" id="SSF56935">
    <property type="entry name" value="Porins"/>
    <property type="match status" value="1"/>
</dbReference>
<evidence type="ECO:0008006" key="5">
    <source>
        <dbReference type="Google" id="ProtNLM"/>
    </source>
</evidence>
<keyword evidence="3" id="KW-0998">Cell outer membrane</keyword>
<evidence type="ECO:0000256" key="2">
    <source>
        <dbReference type="ARBA" id="ARBA00023136"/>
    </source>
</evidence>
<reference evidence="4" key="1">
    <citation type="submission" date="2018-05" db="EMBL/GenBank/DDBJ databases">
        <authorList>
            <person name="Lanie J.A."/>
            <person name="Ng W.-L."/>
            <person name="Kazmierczak K.M."/>
            <person name="Andrzejewski T.M."/>
            <person name="Davidsen T.M."/>
            <person name="Wayne K.J."/>
            <person name="Tettelin H."/>
            <person name="Glass J.I."/>
            <person name="Rusch D."/>
            <person name="Podicherti R."/>
            <person name="Tsui H.-C.T."/>
            <person name="Winkler M.E."/>
        </authorList>
    </citation>
    <scope>NUCLEOTIDE SEQUENCE</scope>
</reference>